<evidence type="ECO:0000313" key="1">
    <source>
        <dbReference type="EMBL" id="RWR44971.1"/>
    </source>
</evidence>
<proteinExistence type="predicted"/>
<dbReference type="Proteomes" id="UP000286594">
    <property type="component" value="Unassembled WGS sequence"/>
</dbReference>
<dbReference type="EMBL" id="SAVB01000027">
    <property type="protein sequence ID" value="RWR44971.1"/>
    <property type="molecule type" value="Genomic_DNA"/>
</dbReference>
<dbReference type="AlphaFoldDB" id="A0A443L7H2"/>
<dbReference type="InterPro" id="IPR010260">
    <property type="entry name" value="AlpA"/>
</dbReference>
<dbReference type="Gene3D" id="1.10.238.160">
    <property type="match status" value="1"/>
</dbReference>
<accession>A0A443L7H2</accession>
<dbReference type="RefSeq" id="WP_128151665.1">
    <property type="nucleotide sequence ID" value="NZ_SAVB01000027.1"/>
</dbReference>
<reference evidence="1 2" key="1">
    <citation type="submission" date="2019-01" db="EMBL/GenBank/DDBJ databases">
        <title>Sinorhodobacter populi sp. nov. isolated from the symptomatic bark tissue of Populus euramericana canker.</title>
        <authorList>
            <person name="Xu G."/>
        </authorList>
    </citation>
    <scope>NUCLEOTIDE SEQUENCE [LARGE SCALE GENOMIC DNA]</scope>
    <source>
        <strain evidence="1 2">CCTCC AB2012026</strain>
    </source>
</reference>
<keyword evidence="2" id="KW-1185">Reference proteome</keyword>
<gene>
    <name evidence="1" type="ORF">EOW65_17660</name>
</gene>
<sequence length="79" mass="8756">MTVMIPQSVSETGMEHPSRLMAPAAMRKELLGGISEATLYRLTHNPEAGFPKAVKIGRKSFWRVCDVVEWIGSRAEVQA</sequence>
<comment type="caution">
    <text evidence="1">The sequence shown here is derived from an EMBL/GenBank/DDBJ whole genome shotgun (WGS) entry which is preliminary data.</text>
</comment>
<dbReference type="OrthoDB" id="8091188at2"/>
<protein>
    <submittedName>
        <fullName evidence="1">AlpA family phage regulatory protein</fullName>
    </submittedName>
</protein>
<name>A0A443L7H2_9RHOB</name>
<dbReference type="Pfam" id="PF05930">
    <property type="entry name" value="Phage_AlpA"/>
    <property type="match status" value="1"/>
</dbReference>
<organism evidence="1 2">
    <name type="scientific">Paenirhodobacter ferrireducens</name>
    <dbReference type="NCBI Taxonomy" id="1215032"/>
    <lineage>
        <taxon>Bacteria</taxon>
        <taxon>Pseudomonadati</taxon>
        <taxon>Pseudomonadota</taxon>
        <taxon>Alphaproteobacteria</taxon>
        <taxon>Rhodobacterales</taxon>
        <taxon>Rhodobacter group</taxon>
        <taxon>Paenirhodobacter</taxon>
    </lineage>
</organism>
<evidence type="ECO:0000313" key="2">
    <source>
        <dbReference type="Proteomes" id="UP000286594"/>
    </source>
</evidence>